<proteinExistence type="predicted"/>
<dbReference type="EMBL" id="QPJS01000001">
    <property type="protein sequence ID" value="RCX05113.1"/>
    <property type="molecule type" value="Genomic_DNA"/>
</dbReference>
<comment type="caution">
    <text evidence="1">The sequence shown here is derived from an EMBL/GenBank/DDBJ whole genome shotgun (WGS) entry which is preliminary data.</text>
</comment>
<accession>A0A369A7I4</accession>
<protein>
    <submittedName>
        <fullName evidence="1">Uncharacterized protein</fullName>
    </submittedName>
</protein>
<reference evidence="1 2" key="1">
    <citation type="submission" date="2018-07" db="EMBL/GenBank/DDBJ databases">
        <title>Genomic Encyclopedia of Type Strains, Phase IV (KMG-IV): sequencing the most valuable type-strain genomes for metagenomic binning, comparative biology and taxonomic classification.</title>
        <authorList>
            <person name="Goeker M."/>
        </authorList>
    </citation>
    <scope>NUCLEOTIDE SEQUENCE [LARGE SCALE GENOMIC DNA]</scope>
    <source>
        <strain evidence="1 2">DSM 21410</strain>
    </source>
</reference>
<name>A0A369A7I4_9FLAO</name>
<gene>
    <name evidence="1" type="ORF">DES35_101393</name>
</gene>
<evidence type="ECO:0000313" key="2">
    <source>
        <dbReference type="Proteomes" id="UP000253517"/>
    </source>
</evidence>
<keyword evidence="2" id="KW-1185">Reference proteome</keyword>
<sequence length="88" mass="9478">MGFKSFVFQVFEGPGAMYAGVLPDVKGGEMKAEGFDLAEECIYFFPVNGEKVSLEDLSDFFQVGGELLWGVVVAVVVTIDGGLDAQFD</sequence>
<organism evidence="1 2">
    <name type="scientific">Schleiferia thermophila</name>
    <dbReference type="NCBI Taxonomy" id="884107"/>
    <lineage>
        <taxon>Bacteria</taxon>
        <taxon>Pseudomonadati</taxon>
        <taxon>Bacteroidota</taxon>
        <taxon>Flavobacteriia</taxon>
        <taxon>Flavobacteriales</taxon>
        <taxon>Schleiferiaceae</taxon>
        <taxon>Schleiferia</taxon>
    </lineage>
</organism>
<dbReference type="AlphaFoldDB" id="A0A369A7I4"/>
<evidence type="ECO:0000313" key="1">
    <source>
        <dbReference type="EMBL" id="RCX05113.1"/>
    </source>
</evidence>
<dbReference type="Proteomes" id="UP000253517">
    <property type="component" value="Unassembled WGS sequence"/>
</dbReference>